<feature type="signal peptide" evidence="5">
    <location>
        <begin position="1"/>
        <end position="27"/>
    </location>
</feature>
<dbReference type="Pfam" id="PF07732">
    <property type="entry name" value="Cu-oxidase_3"/>
    <property type="match status" value="1"/>
</dbReference>
<dbReference type="EMBL" id="ATMH01007832">
    <property type="protein sequence ID" value="EPY23171.1"/>
    <property type="molecule type" value="Genomic_DNA"/>
</dbReference>
<evidence type="ECO:0000256" key="1">
    <source>
        <dbReference type="ARBA" id="ARBA00010609"/>
    </source>
</evidence>
<feature type="transmembrane region" description="Helical" evidence="4">
    <location>
        <begin position="575"/>
        <end position="596"/>
    </location>
</feature>
<dbReference type="GO" id="GO:0016491">
    <property type="term" value="F:oxidoreductase activity"/>
    <property type="evidence" value="ECO:0007669"/>
    <property type="project" value="UniProtKB-KW"/>
</dbReference>
<dbReference type="PANTHER" id="PTHR11709:SF2">
    <property type="entry name" value="MULTICOPPER OXIDASE LPR1"/>
    <property type="match status" value="1"/>
</dbReference>
<sequence>MVTMKSGLVLCGAWLLLCTIACSFAQAEELVPLQEIYPTKEGSTKVEFTVRASRVSIPLGGSKGEELFFEYTGRFYEVEPGVPLIPGPVLHCVPGGRIVMNLKNGLAVDKTPINNETMFFTFHQPNIVNVHFHGLHSNPKQDNPFISILPGEAHLYKISIPRDHMPGMHWYHAHKHGAAYQHVMGGLFGPIVVGDGNFMASPQHPFRSLPSNILMIHLYRLSKPSRCDGMTMTDMDNVSHSTVLSNPQIKTSDGKLKRLPPDLFLVNGQYRPTMSVAVGSPHIVHIAYAAGSCFVNLSLPVDKCDFHLIGYDGIQYGKTKQLKRDWLYFTTATRASIAIVCHTTGLFPVHHVHGKDDVIFYIQSNRLKRKTETYKFPMVLPRYSPDNLFLGGKRTAYREISFSQADLPRVKPYYVTGQGTECSSLHNSSSCAYDHFEGSRGKDPRNYDGFVVPLHSVVTAKIYGDPTDPIPHPFHMHVNHFKFVSFEARKGGQHENKTMEMYGVQEGQFRDTIPILDGVTTIRWQAATYAGEVVYHCHALHHEDRGMMTSFLVEKDISMPTSTHEKSEREHMVHIRFWVIIFLISVAVLSTIIYCLGGMDNVAQLRTNIAGRPVAQSAEEQIPLI</sequence>
<keyword evidence="4" id="KW-0472">Membrane</keyword>
<proteinExistence type="inferred from homology"/>
<evidence type="ECO:0000313" key="11">
    <source>
        <dbReference type="Proteomes" id="UP000015354"/>
    </source>
</evidence>
<evidence type="ECO:0000256" key="5">
    <source>
        <dbReference type="SAM" id="SignalP"/>
    </source>
</evidence>
<feature type="chain" id="PRO_5007727276" description="Multicopper oxidase" evidence="5">
    <location>
        <begin position="28"/>
        <end position="625"/>
    </location>
</feature>
<dbReference type="GO" id="GO:0005507">
    <property type="term" value="F:copper ion binding"/>
    <property type="evidence" value="ECO:0007669"/>
    <property type="project" value="InterPro"/>
</dbReference>
<evidence type="ECO:0008006" key="12">
    <source>
        <dbReference type="Google" id="ProtNLM"/>
    </source>
</evidence>
<dbReference type="InterPro" id="IPR002355">
    <property type="entry name" value="Cu_oxidase_Cu_BS"/>
</dbReference>
<dbReference type="PANTHER" id="PTHR11709">
    <property type="entry name" value="MULTI-COPPER OXIDASE"/>
    <property type="match status" value="1"/>
</dbReference>
<evidence type="ECO:0000313" key="10">
    <source>
        <dbReference type="EMBL" id="EPY28461.1"/>
    </source>
</evidence>
<dbReference type="EMBL" id="ATMH01009059">
    <property type="protein sequence ID" value="EPY20302.1"/>
    <property type="molecule type" value="Genomic_DNA"/>
</dbReference>
<dbReference type="InterPro" id="IPR011707">
    <property type="entry name" value="Cu-oxidase-like_N"/>
</dbReference>
<keyword evidence="2" id="KW-0479">Metal-binding</keyword>
<keyword evidence="4" id="KW-1133">Transmembrane helix</keyword>
<dbReference type="InterPro" id="IPR045087">
    <property type="entry name" value="Cu-oxidase_fam"/>
</dbReference>
<accession>S9TPR0</accession>
<feature type="domain" description="Plastocyanin-like" evidence="7">
    <location>
        <begin position="126"/>
        <end position="195"/>
    </location>
</feature>
<dbReference type="InterPro" id="IPR008972">
    <property type="entry name" value="Cupredoxin"/>
</dbReference>
<name>S9TPR0_9TRYP</name>
<dbReference type="PROSITE" id="PS00080">
    <property type="entry name" value="MULTICOPPER_OXIDASE2"/>
    <property type="match status" value="1"/>
</dbReference>
<keyword evidence="4" id="KW-0812">Transmembrane</keyword>
<dbReference type="EMBL" id="ATMH01005119">
    <property type="protein sequence ID" value="EPY28461.1"/>
    <property type="molecule type" value="Genomic_DNA"/>
</dbReference>
<dbReference type="Proteomes" id="UP000015354">
    <property type="component" value="Unassembled WGS sequence"/>
</dbReference>
<reference evidence="8 11" key="1">
    <citation type="journal article" date="2013" name="PLoS ONE">
        <title>Predicting the Proteins of Angomonas deanei, Strigomonas culicis and Their Respective Endosymbionts Reveals New Aspects of the Trypanosomatidae Family.</title>
        <authorList>
            <person name="Motta M.C."/>
            <person name="Martins A.C."/>
            <person name="de Souza S.S."/>
            <person name="Catta-Preta C.M."/>
            <person name="Silva R."/>
            <person name="Klein C.C."/>
            <person name="de Almeida L.G."/>
            <person name="de Lima Cunha O."/>
            <person name="Ciapina L.P."/>
            <person name="Brocchi M."/>
            <person name="Colabardini A.C."/>
            <person name="de Araujo Lima B."/>
            <person name="Machado C.R."/>
            <person name="de Almeida Soares C.M."/>
            <person name="Probst C.M."/>
            <person name="de Menezes C.B."/>
            <person name="Thompson C.E."/>
            <person name="Bartholomeu D.C."/>
            <person name="Gradia D.F."/>
            <person name="Pavoni D.P."/>
            <person name="Grisard E.C."/>
            <person name="Fantinatti-Garboggini F."/>
            <person name="Marchini F.K."/>
            <person name="Rodrigues-Luiz G.F."/>
            <person name="Wagner G."/>
            <person name="Goldman G.H."/>
            <person name="Fietto J.L."/>
            <person name="Elias M.C."/>
            <person name="Goldman M.H."/>
            <person name="Sagot M.F."/>
            <person name="Pereira M."/>
            <person name="Stoco P.H."/>
            <person name="de Mendonca-Neto R.P."/>
            <person name="Teixeira S.M."/>
            <person name="Maciel T.E."/>
            <person name="de Oliveira Mendes T.A."/>
            <person name="Urmenyi T.P."/>
            <person name="de Souza W."/>
            <person name="Schenkman S."/>
            <person name="de Vasconcelos A.T."/>
        </authorList>
    </citation>
    <scope>NUCLEOTIDE SEQUENCE [LARGE SCALE GENOMIC DNA]</scope>
</reference>
<keyword evidence="5" id="KW-0732">Signal</keyword>
<protein>
    <recommendedName>
        <fullName evidence="12">Multicopper oxidase</fullName>
    </recommendedName>
</protein>
<organism evidence="8 11">
    <name type="scientific">Strigomonas culicis</name>
    <dbReference type="NCBI Taxonomy" id="28005"/>
    <lineage>
        <taxon>Eukaryota</taxon>
        <taxon>Discoba</taxon>
        <taxon>Euglenozoa</taxon>
        <taxon>Kinetoplastea</taxon>
        <taxon>Metakinetoplastina</taxon>
        <taxon>Trypanosomatida</taxon>
        <taxon>Trypanosomatidae</taxon>
        <taxon>Strigomonadinae</taxon>
        <taxon>Strigomonas</taxon>
    </lineage>
</organism>
<evidence type="ECO:0000256" key="4">
    <source>
        <dbReference type="SAM" id="Phobius"/>
    </source>
</evidence>
<keyword evidence="3" id="KW-0560">Oxidoreductase</keyword>
<evidence type="ECO:0000256" key="3">
    <source>
        <dbReference type="ARBA" id="ARBA00023002"/>
    </source>
</evidence>
<dbReference type="OrthoDB" id="2121828at2759"/>
<dbReference type="Gene3D" id="2.60.40.420">
    <property type="entry name" value="Cupredoxins - blue copper proteins"/>
    <property type="match status" value="3"/>
</dbReference>
<gene>
    <name evidence="10" type="ORF">STCU_05119</name>
    <name evidence="9" type="ORF">STCU_07832</name>
    <name evidence="8" type="ORF">STCU_09059</name>
</gene>
<feature type="domain" description="Plastocyanin-like" evidence="6">
    <location>
        <begin position="430"/>
        <end position="555"/>
    </location>
</feature>
<dbReference type="Pfam" id="PF07731">
    <property type="entry name" value="Cu-oxidase_2"/>
    <property type="match status" value="1"/>
</dbReference>
<evidence type="ECO:0000259" key="7">
    <source>
        <dbReference type="Pfam" id="PF07732"/>
    </source>
</evidence>
<evidence type="ECO:0000256" key="2">
    <source>
        <dbReference type="ARBA" id="ARBA00022723"/>
    </source>
</evidence>
<comment type="caution">
    <text evidence="8">The sequence shown here is derived from an EMBL/GenBank/DDBJ whole genome shotgun (WGS) entry which is preliminary data.</text>
</comment>
<dbReference type="SUPFAM" id="SSF49503">
    <property type="entry name" value="Cupredoxins"/>
    <property type="match status" value="3"/>
</dbReference>
<dbReference type="AlphaFoldDB" id="S9TPR0"/>
<evidence type="ECO:0000259" key="6">
    <source>
        <dbReference type="Pfam" id="PF07731"/>
    </source>
</evidence>
<dbReference type="InterPro" id="IPR011706">
    <property type="entry name" value="Cu-oxidase_C"/>
</dbReference>
<evidence type="ECO:0000313" key="8">
    <source>
        <dbReference type="EMBL" id="EPY20302.1"/>
    </source>
</evidence>
<reference evidence="8" key="2">
    <citation type="submission" date="2013-03" db="EMBL/GenBank/DDBJ databases">
        <authorList>
            <person name="Motta M.C.M."/>
            <person name="Martins A.C.A."/>
            <person name="Preta C.M.C.C."/>
            <person name="Silva R."/>
            <person name="de Souza S.S."/>
            <person name="Klein C.C."/>
            <person name="de Almeida L.G.P."/>
            <person name="Cunha O.L."/>
            <person name="Colabardini A.C."/>
            <person name="Lima B.A."/>
            <person name="Machado C.R."/>
            <person name="Soares C.M.A."/>
            <person name="de Menezes C.B.A."/>
            <person name="Bartolomeu D.C."/>
            <person name="Grisard E.C."/>
            <person name="Fantinatti-Garboggini F."/>
            <person name="Rodrigues-Luiz G.F."/>
            <person name="Wagner G."/>
            <person name="Goldman G.H."/>
            <person name="Fietto J.L.R."/>
            <person name="Ciapina L.P."/>
            <person name="Brocchi M."/>
            <person name="Elias M.C."/>
            <person name="Goldman M.H.S."/>
            <person name="Sagot M.-F."/>
            <person name="Pereira M."/>
            <person name="Stoco P.H."/>
            <person name="Teixeira S.M.R."/>
            <person name="de Mendonca-Neto R.P."/>
            <person name="Maciel T.E.F."/>
            <person name="Mendes T.A.O."/>
            <person name="Urmenyi T.P."/>
            <person name="Teixeira M.M.G."/>
            <person name="de Camargo E.F.P."/>
            <person name="de Sousa W."/>
            <person name="Schenkman S."/>
            <person name="de Vasconcelos A.T.R."/>
        </authorList>
    </citation>
    <scope>NUCLEOTIDE SEQUENCE</scope>
</reference>
<keyword evidence="11" id="KW-1185">Reference proteome</keyword>
<comment type="similarity">
    <text evidence="1">Belongs to the multicopper oxidase family.</text>
</comment>
<evidence type="ECO:0000313" key="9">
    <source>
        <dbReference type="EMBL" id="EPY23171.1"/>
    </source>
</evidence>